<proteinExistence type="inferred from homology"/>
<dbReference type="InterPro" id="IPR011047">
    <property type="entry name" value="Quinoprotein_ADH-like_sf"/>
</dbReference>
<feature type="non-terminal residue" evidence="5">
    <location>
        <position position="247"/>
    </location>
</feature>
<protein>
    <recommendedName>
        <fullName evidence="4">Pyrrolo-quinoline quinone repeat domain-containing protein</fullName>
    </recommendedName>
</protein>
<organism evidence="5">
    <name type="scientific">marine metagenome</name>
    <dbReference type="NCBI Taxonomy" id="408172"/>
    <lineage>
        <taxon>unclassified sequences</taxon>
        <taxon>metagenomes</taxon>
        <taxon>ecological metagenomes</taxon>
    </lineage>
</organism>
<keyword evidence="3" id="KW-0560">Oxidoreductase</keyword>
<dbReference type="PANTHER" id="PTHR32303:SF20">
    <property type="entry name" value="QUINOPROTEIN ETHANOL DEHYDROGENASE"/>
    <property type="match status" value="1"/>
</dbReference>
<reference evidence="5" key="1">
    <citation type="submission" date="2018-05" db="EMBL/GenBank/DDBJ databases">
        <authorList>
            <person name="Lanie J.A."/>
            <person name="Ng W.-L."/>
            <person name="Kazmierczak K.M."/>
            <person name="Andrzejewski T.M."/>
            <person name="Davidsen T.M."/>
            <person name="Wayne K.J."/>
            <person name="Tettelin H."/>
            <person name="Glass J.I."/>
            <person name="Rusch D."/>
            <person name="Podicherti R."/>
            <person name="Tsui H.-C.T."/>
            <person name="Winkler M.E."/>
        </authorList>
    </citation>
    <scope>NUCLEOTIDE SEQUENCE</scope>
</reference>
<evidence type="ECO:0000256" key="3">
    <source>
        <dbReference type="ARBA" id="ARBA00023002"/>
    </source>
</evidence>
<gene>
    <name evidence="5" type="ORF">METZ01_LOCUS468527</name>
</gene>
<evidence type="ECO:0000256" key="1">
    <source>
        <dbReference type="ARBA" id="ARBA00001931"/>
    </source>
</evidence>
<feature type="domain" description="Pyrrolo-quinoline quinone repeat" evidence="4">
    <location>
        <begin position="2"/>
        <end position="231"/>
    </location>
</feature>
<comment type="similarity">
    <text evidence="2">Belongs to the bacterial PQQ dehydrogenase family.</text>
</comment>
<evidence type="ECO:0000313" key="5">
    <source>
        <dbReference type="EMBL" id="SVE15673.1"/>
    </source>
</evidence>
<evidence type="ECO:0000256" key="2">
    <source>
        <dbReference type="ARBA" id="ARBA00008156"/>
    </source>
</evidence>
<comment type="cofactor">
    <cofactor evidence="1">
        <name>pyrroloquinoline quinone</name>
        <dbReference type="ChEBI" id="CHEBI:58442"/>
    </cofactor>
</comment>
<name>A0A383B764_9ZZZZ</name>
<dbReference type="AlphaFoldDB" id="A0A383B764"/>
<dbReference type="GO" id="GO:0016491">
    <property type="term" value="F:oxidoreductase activity"/>
    <property type="evidence" value="ECO:0007669"/>
    <property type="project" value="UniProtKB-KW"/>
</dbReference>
<evidence type="ECO:0000259" key="4">
    <source>
        <dbReference type="Pfam" id="PF01011"/>
    </source>
</evidence>
<dbReference type="SMART" id="SM00564">
    <property type="entry name" value="PQQ"/>
    <property type="match status" value="3"/>
</dbReference>
<dbReference type="SUPFAM" id="SSF50998">
    <property type="entry name" value="Quinoprotein alcohol dehydrogenase-like"/>
    <property type="match status" value="1"/>
</dbReference>
<sequence>NWCYYDRDQSRGWRHSALGQIDTENVSSLRPAWIFQPGEVRQGLHGTPIVIDGDMYFSTNPSTVWKLDAGTGEREWVYIPEMDPAVISRSFFSHTRGLTVGEGRVYMGRADGHIVALDERTGEVLWDVQIVDSTKETAGFSGAGILVSADLFVLPQNGGEYPIEGKIFGIDPSNGSIKWTFHTTGRDDPHALATWGGDSWKYGGGGAWQPGTVDYANNQIIMGTGNPNPDYDYCGSDCRDPNADAHR</sequence>
<dbReference type="EMBL" id="UINC01197936">
    <property type="protein sequence ID" value="SVE15673.1"/>
    <property type="molecule type" value="Genomic_DNA"/>
</dbReference>
<dbReference type="Pfam" id="PF01011">
    <property type="entry name" value="PQQ"/>
    <property type="match status" value="1"/>
</dbReference>
<dbReference type="Gene3D" id="2.140.10.10">
    <property type="entry name" value="Quinoprotein alcohol dehydrogenase-like superfamily"/>
    <property type="match status" value="1"/>
</dbReference>
<accession>A0A383B764</accession>
<dbReference type="PANTHER" id="PTHR32303">
    <property type="entry name" value="QUINOPROTEIN ALCOHOL DEHYDROGENASE (CYTOCHROME C)"/>
    <property type="match status" value="1"/>
</dbReference>
<dbReference type="InterPro" id="IPR018391">
    <property type="entry name" value="PQQ_b-propeller_rpt"/>
</dbReference>
<dbReference type="InterPro" id="IPR002372">
    <property type="entry name" value="PQQ_rpt_dom"/>
</dbReference>
<feature type="non-terminal residue" evidence="5">
    <location>
        <position position="1"/>
    </location>
</feature>